<gene>
    <name evidence="15" type="ORF">HYH03_015922</name>
</gene>
<evidence type="ECO:0000256" key="5">
    <source>
        <dbReference type="ARBA" id="ARBA00022692"/>
    </source>
</evidence>
<keyword evidence="3" id="KW-0813">Transport</keyword>
<dbReference type="PANTHER" id="PTHR12424:SF8">
    <property type="entry name" value="PROTEIN TWEETY"/>
    <property type="match status" value="1"/>
</dbReference>
<feature type="compositionally biased region" description="Gly residues" evidence="13">
    <location>
        <begin position="1088"/>
        <end position="1102"/>
    </location>
</feature>
<feature type="compositionally biased region" description="Low complexity" evidence="13">
    <location>
        <begin position="603"/>
        <end position="614"/>
    </location>
</feature>
<dbReference type="GO" id="GO:0072320">
    <property type="term" value="F:volume-sensitive chloride channel activity"/>
    <property type="evidence" value="ECO:0007669"/>
    <property type="project" value="TreeGrafter"/>
</dbReference>
<keyword evidence="4" id="KW-1003">Cell membrane</keyword>
<evidence type="ECO:0000256" key="3">
    <source>
        <dbReference type="ARBA" id="ARBA00022448"/>
    </source>
</evidence>
<feature type="region of interest" description="Disordered" evidence="13">
    <location>
        <begin position="1081"/>
        <end position="1153"/>
    </location>
</feature>
<feature type="transmembrane region" description="Helical" evidence="14">
    <location>
        <begin position="847"/>
        <end position="874"/>
    </location>
</feature>
<feature type="transmembrane region" description="Helical" evidence="14">
    <location>
        <begin position="65"/>
        <end position="85"/>
    </location>
</feature>
<evidence type="ECO:0000256" key="12">
    <source>
        <dbReference type="ARBA" id="ARBA00023303"/>
    </source>
</evidence>
<proteinExistence type="inferred from homology"/>
<keyword evidence="11" id="KW-0868">Chloride</keyword>
<dbReference type="AlphaFoldDB" id="A0A835XK60"/>
<evidence type="ECO:0000256" key="9">
    <source>
        <dbReference type="ARBA" id="ARBA00023173"/>
    </source>
</evidence>
<keyword evidence="9" id="KW-0869">Chloride channel</keyword>
<keyword evidence="10" id="KW-0325">Glycoprotein</keyword>
<accession>A0A835XK60</accession>
<evidence type="ECO:0000313" key="15">
    <source>
        <dbReference type="EMBL" id="KAG2485341.1"/>
    </source>
</evidence>
<feature type="compositionally biased region" description="Low complexity" evidence="13">
    <location>
        <begin position="665"/>
        <end position="677"/>
    </location>
</feature>
<dbReference type="GO" id="GO:0005229">
    <property type="term" value="F:intracellularly calcium-gated chloride channel activity"/>
    <property type="evidence" value="ECO:0007669"/>
    <property type="project" value="TreeGrafter"/>
</dbReference>
<name>A0A835XK60_9CHLO</name>
<evidence type="ECO:0000256" key="10">
    <source>
        <dbReference type="ARBA" id="ARBA00023180"/>
    </source>
</evidence>
<organism evidence="15 16">
    <name type="scientific">Edaphochlamys debaryana</name>
    <dbReference type="NCBI Taxonomy" id="47281"/>
    <lineage>
        <taxon>Eukaryota</taxon>
        <taxon>Viridiplantae</taxon>
        <taxon>Chlorophyta</taxon>
        <taxon>core chlorophytes</taxon>
        <taxon>Chlorophyceae</taxon>
        <taxon>CS clade</taxon>
        <taxon>Chlamydomonadales</taxon>
        <taxon>Chlamydomonadales incertae sedis</taxon>
        <taxon>Edaphochlamys</taxon>
    </lineage>
</organism>
<evidence type="ECO:0000256" key="6">
    <source>
        <dbReference type="ARBA" id="ARBA00022989"/>
    </source>
</evidence>
<keyword evidence="7" id="KW-0406">Ion transport</keyword>
<keyword evidence="16" id="KW-1185">Reference proteome</keyword>
<evidence type="ECO:0000256" key="7">
    <source>
        <dbReference type="ARBA" id="ARBA00023065"/>
    </source>
</evidence>
<feature type="compositionally biased region" description="Gly residues" evidence="13">
    <location>
        <begin position="1141"/>
        <end position="1153"/>
    </location>
</feature>
<feature type="transmembrane region" description="Helical" evidence="14">
    <location>
        <begin position="1004"/>
        <end position="1028"/>
    </location>
</feature>
<comment type="similarity">
    <text evidence="2">Belongs to the tweety family.</text>
</comment>
<feature type="compositionally biased region" description="Gly residues" evidence="13">
    <location>
        <begin position="1120"/>
        <end position="1133"/>
    </location>
</feature>
<dbReference type="InterPro" id="IPR006990">
    <property type="entry name" value="Tweety"/>
</dbReference>
<dbReference type="GO" id="GO:0005886">
    <property type="term" value="C:plasma membrane"/>
    <property type="evidence" value="ECO:0007669"/>
    <property type="project" value="UniProtKB-SubCell"/>
</dbReference>
<evidence type="ECO:0000256" key="2">
    <source>
        <dbReference type="ARBA" id="ARBA00009849"/>
    </source>
</evidence>
<comment type="caution">
    <text evidence="15">The sequence shown here is derived from an EMBL/GenBank/DDBJ whole genome shotgun (WGS) entry which is preliminary data.</text>
</comment>
<reference evidence="15" key="1">
    <citation type="journal article" date="2020" name="bioRxiv">
        <title>Comparative genomics of Chlamydomonas.</title>
        <authorList>
            <person name="Craig R.J."/>
            <person name="Hasan A.R."/>
            <person name="Ness R.W."/>
            <person name="Keightley P.D."/>
        </authorList>
    </citation>
    <scope>NUCLEOTIDE SEQUENCE</scope>
    <source>
        <strain evidence="15">CCAP 11/70</strain>
    </source>
</reference>
<dbReference type="Proteomes" id="UP000612055">
    <property type="component" value="Unassembled WGS sequence"/>
</dbReference>
<evidence type="ECO:0000313" key="16">
    <source>
        <dbReference type="Proteomes" id="UP000612055"/>
    </source>
</evidence>
<feature type="transmembrane region" description="Helical" evidence="14">
    <location>
        <begin position="137"/>
        <end position="158"/>
    </location>
</feature>
<feature type="region of interest" description="Disordered" evidence="13">
    <location>
        <begin position="652"/>
        <end position="677"/>
    </location>
</feature>
<evidence type="ECO:0000256" key="8">
    <source>
        <dbReference type="ARBA" id="ARBA00023136"/>
    </source>
</evidence>
<sequence>MKSQRAFLADEGPRHFLLPDPLGDMCDDATWKSWAFYRAPPSYDPFNWTSSQWTSYIKDYPLRSAAFSIALTAIALVLLLGFLIWRLVQWCVGCSASGCGPCCPGPGCGGRCGGGCGRACALGSEGPAFLHDRKHTVLKIVISLLLLGALAMVLYGMIQLDPALLAAFWEAVRSVLRFGDTVAANLGSVENAVGSTLPAALEGVRAVVRGAANTTAQAAAEAQGAIAFARSAVAPATQLASNASSAAAALANATGALAALAAQLGAGNATSSSARRSLRADDGSPNAPLSTLLPALAGGLPAVEALPGTAAGVRAALQALEDAGTKMAGAGPADPTPPPGDAAAALAAALGGLRLTEWGEALGNATRGLEAYGEARWGPALRSTAEAARTVAEAAAAASPAAAAALVAEARALAAAFAAGPQQALADLRLRLASLDRDVVAVGGWSVRLGNGTSVQVLSLVDELLGQLTTYLATSNGTNSQPSTAGRSQPFTPDAAFQALTSAAAALSAAAPSAAALAAAASAAAALASSGPEPGPLAGLLRASLGPALASLRGPAGALGDALTAHTADPSSAPKLRALRQALNDHADTITSALAAFTHPALQQQTNTSQGQQQQRRRGLQQDQGGKHALGREQQQQPGCSSLLGLEQQPGIEVDEGPQRRRRLQQQQAPAAAAEAAPGAAGDLAAAAAELQPAANATAAAAAAAAPASAAAYGNLTAYGNGTAEYVQQYAQGVQAAATLSSQLPPPEETAAAVANATAALQAGMDELMSQMNDACSSTAAVINSTLLHMQNDLLNPMNDFVDDWQSSTENASQILYDVWMACYALALALLLLLLVATWANWVAGHVALSLVLLVLCVAGQGLASALGFGMSVLHDACGGQIEQAMLQEAVRMTSAEQVVVAMSYYVYDIPDSVDTAFMLAFNMSTDQARAALDSVSQGLRAGLQANYTLQGELADRLSGVEAVAQAARGHLDAALDAAVYDNVHPVYGDIKTTFCCDAGNLAYWEWCAMTAAVCLFLAALLPCTYLLARMDLMRRKACCDCCDCAEAFQQAAEAVEKPPSRQRMQKVHVYQNALAEGDKGAWEAGQPGEGGDGGGGAGAGGWPDDHVRSSSSGDCEAEGSGGGEGAGAGAGPGPESAGWAGAGAGWGSLRGL</sequence>
<evidence type="ECO:0000256" key="4">
    <source>
        <dbReference type="ARBA" id="ARBA00022475"/>
    </source>
</evidence>
<evidence type="ECO:0000256" key="13">
    <source>
        <dbReference type="SAM" id="MobiDB-lite"/>
    </source>
</evidence>
<evidence type="ECO:0000256" key="14">
    <source>
        <dbReference type="SAM" id="Phobius"/>
    </source>
</evidence>
<comment type="subcellular location">
    <subcellularLocation>
        <location evidence="1">Cell membrane</location>
        <topology evidence="1">Multi-pass membrane protein</topology>
    </subcellularLocation>
</comment>
<keyword evidence="8 14" id="KW-0472">Membrane</keyword>
<dbReference type="EMBL" id="JAEHOE010000131">
    <property type="protein sequence ID" value="KAG2485341.1"/>
    <property type="molecule type" value="Genomic_DNA"/>
</dbReference>
<dbReference type="PANTHER" id="PTHR12424">
    <property type="entry name" value="TWEETY-RELATED"/>
    <property type="match status" value="1"/>
</dbReference>
<evidence type="ECO:0000256" key="1">
    <source>
        <dbReference type="ARBA" id="ARBA00004651"/>
    </source>
</evidence>
<keyword evidence="6 14" id="KW-1133">Transmembrane helix</keyword>
<feature type="transmembrane region" description="Helical" evidence="14">
    <location>
        <begin position="819"/>
        <end position="840"/>
    </location>
</feature>
<feature type="region of interest" description="Disordered" evidence="13">
    <location>
        <begin position="603"/>
        <end position="638"/>
    </location>
</feature>
<keyword evidence="12" id="KW-0407">Ion channel</keyword>
<keyword evidence="5 14" id="KW-0812">Transmembrane</keyword>
<dbReference type="GO" id="GO:0034707">
    <property type="term" value="C:chloride channel complex"/>
    <property type="evidence" value="ECO:0007669"/>
    <property type="project" value="UniProtKB-KW"/>
</dbReference>
<evidence type="ECO:0000256" key="11">
    <source>
        <dbReference type="ARBA" id="ARBA00023214"/>
    </source>
</evidence>
<protein>
    <submittedName>
        <fullName evidence="15">Uncharacterized protein</fullName>
    </submittedName>
</protein>